<evidence type="ECO:0000313" key="4">
    <source>
        <dbReference type="Proteomes" id="UP000002051"/>
    </source>
</evidence>
<dbReference type="HOGENOM" id="CLU_2889102_0_0_1"/>
<proteinExistence type="predicted"/>
<keyword evidence="1 2" id="KW-0812">Transmembrane</keyword>
<dbReference type="EnsemblPlants" id="AES61133">
    <property type="protein sequence ID" value="AES61133"/>
    <property type="gene ID" value="MTR_1g079280"/>
</dbReference>
<reference evidence="3" key="3">
    <citation type="submission" date="2015-04" db="UniProtKB">
        <authorList>
            <consortium name="EnsemblPlants"/>
        </authorList>
    </citation>
    <scope>IDENTIFICATION</scope>
    <source>
        <strain evidence="3">cv. Jemalong A17</strain>
    </source>
</reference>
<reference evidence="2 4" key="2">
    <citation type="journal article" date="2014" name="BMC Genomics">
        <title>An improved genome release (version Mt4.0) for the model legume Medicago truncatula.</title>
        <authorList>
            <person name="Tang H."/>
            <person name="Krishnakumar V."/>
            <person name="Bidwell S."/>
            <person name="Rosen B."/>
            <person name="Chan A."/>
            <person name="Zhou S."/>
            <person name="Gentzbittel L."/>
            <person name="Childs K.L."/>
            <person name="Yandell M."/>
            <person name="Gundlach H."/>
            <person name="Mayer K.F."/>
            <person name="Schwartz D.C."/>
            <person name="Town C.D."/>
        </authorList>
    </citation>
    <scope>GENOME REANNOTATION</scope>
    <source>
        <strain evidence="3 4">cv. Jemalong A17</strain>
    </source>
</reference>
<dbReference type="AlphaFoldDB" id="G7I5L2"/>
<sequence length="63" mass="7082">MIVAQRRENKYIRLAQTKGYAMPLANGNWLAALISNLCSMLLLLGHEKEVLTTSLSGIIYNKF</sequence>
<gene>
    <name evidence="2" type="ordered locus">MTR_1g079280</name>
</gene>
<accession>G7I5L2</accession>
<keyword evidence="1" id="KW-1133">Transmembrane helix</keyword>
<organism evidence="2 4">
    <name type="scientific">Medicago truncatula</name>
    <name type="common">Barrel medic</name>
    <name type="synonym">Medicago tribuloides</name>
    <dbReference type="NCBI Taxonomy" id="3880"/>
    <lineage>
        <taxon>Eukaryota</taxon>
        <taxon>Viridiplantae</taxon>
        <taxon>Streptophyta</taxon>
        <taxon>Embryophyta</taxon>
        <taxon>Tracheophyta</taxon>
        <taxon>Spermatophyta</taxon>
        <taxon>Magnoliopsida</taxon>
        <taxon>eudicotyledons</taxon>
        <taxon>Gunneridae</taxon>
        <taxon>Pentapetalae</taxon>
        <taxon>rosids</taxon>
        <taxon>fabids</taxon>
        <taxon>Fabales</taxon>
        <taxon>Fabaceae</taxon>
        <taxon>Papilionoideae</taxon>
        <taxon>50 kb inversion clade</taxon>
        <taxon>NPAAA clade</taxon>
        <taxon>Hologalegina</taxon>
        <taxon>IRL clade</taxon>
        <taxon>Trifolieae</taxon>
        <taxon>Medicago</taxon>
    </lineage>
</organism>
<evidence type="ECO:0000313" key="3">
    <source>
        <dbReference type="EnsemblPlants" id="AES61133"/>
    </source>
</evidence>
<dbReference type="EMBL" id="CM001217">
    <property type="protein sequence ID" value="AES61133.1"/>
    <property type="molecule type" value="Genomic_DNA"/>
</dbReference>
<keyword evidence="1" id="KW-0472">Membrane</keyword>
<dbReference type="PaxDb" id="3880-AES61133"/>
<name>G7I5L2_MEDTR</name>
<reference evidence="2 4" key="1">
    <citation type="journal article" date="2011" name="Nature">
        <title>The Medicago genome provides insight into the evolution of rhizobial symbioses.</title>
        <authorList>
            <person name="Young N.D."/>
            <person name="Debelle F."/>
            <person name="Oldroyd G.E."/>
            <person name="Geurts R."/>
            <person name="Cannon S.B."/>
            <person name="Udvardi M.K."/>
            <person name="Benedito V.A."/>
            <person name="Mayer K.F."/>
            <person name="Gouzy J."/>
            <person name="Schoof H."/>
            <person name="Van de Peer Y."/>
            <person name="Proost S."/>
            <person name="Cook D.R."/>
            <person name="Meyers B.C."/>
            <person name="Spannagl M."/>
            <person name="Cheung F."/>
            <person name="De Mita S."/>
            <person name="Krishnakumar V."/>
            <person name="Gundlach H."/>
            <person name="Zhou S."/>
            <person name="Mudge J."/>
            <person name="Bharti A.K."/>
            <person name="Murray J.D."/>
            <person name="Naoumkina M.A."/>
            <person name="Rosen B."/>
            <person name="Silverstein K.A."/>
            <person name="Tang H."/>
            <person name="Rombauts S."/>
            <person name="Zhao P.X."/>
            <person name="Zhou P."/>
            <person name="Barbe V."/>
            <person name="Bardou P."/>
            <person name="Bechner M."/>
            <person name="Bellec A."/>
            <person name="Berger A."/>
            <person name="Berges H."/>
            <person name="Bidwell S."/>
            <person name="Bisseling T."/>
            <person name="Choisne N."/>
            <person name="Couloux A."/>
            <person name="Denny R."/>
            <person name="Deshpande S."/>
            <person name="Dai X."/>
            <person name="Doyle J.J."/>
            <person name="Dudez A.M."/>
            <person name="Farmer A.D."/>
            <person name="Fouteau S."/>
            <person name="Franken C."/>
            <person name="Gibelin C."/>
            <person name="Gish J."/>
            <person name="Goldstein S."/>
            <person name="Gonzalez A.J."/>
            <person name="Green P.J."/>
            <person name="Hallab A."/>
            <person name="Hartog M."/>
            <person name="Hua A."/>
            <person name="Humphray S.J."/>
            <person name="Jeong D.H."/>
            <person name="Jing Y."/>
            <person name="Jocker A."/>
            <person name="Kenton S.M."/>
            <person name="Kim D.J."/>
            <person name="Klee K."/>
            <person name="Lai H."/>
            <person name="Lang C."/>
            <person name="Lin S."/>
            <person name="Macmil S.L."/>
            <person name="Magdelenat G."/>
            <person name="Matthews L."/>
            <person name="McCorrison J."/>
            <person name="Monaghan E.L."/>
            <person name="Mun J.H."/>
            <person name="Najar F.Z."/>
            <person name="Nicholson C."/>
            <person name="Noirot C."/>
            <person name="O'Bleness M."/>
            <person name="Paule C.R."/>
            <person name="Poulain J."/>
            <person name="Prion F."/>
            <person name="Qin B."/>
            <person name="Qu C."/>
            <person name="Retzel E.F."/>
            <person name="Riddle C."/>
            <person name="Sallet E."/>
            <person name="Samain S."/>
            <person name="Samson N."/>
            <person name="Sanders I."/>
            <person name="Saurat O."/>
            <person name="Scarpelli C."/>
            <person name="Schiex T."/>
            <person name="Segurens B."/>
            <person name="Severin A.J."/>
            <person name="Sherrier D.J."/>
            <person name="Shi R."/>
            <person name="Sims S."/>
            <person name="Singer S.R."/>
            <person name="Sinharoy S."/>
            <person name="Sterck L."/>
            <person name="Viollet A."/>
            <person name="Wang B.B."/>
            <person name="Wang K."/>
            <person name="Wang M."/>
            <person name="Wang X."/>
            <person name="Warfsmann J."/>
            <person name="Weissenbach J."/>
            <person name="White D.D."/>
            <person name="White J.D."/>
            <person name="Wiley G.B."/>
            <person name="Wincker P."/>
            <person name="Xing Y."/>
            <person name="Yang L."/>
            <person name="Yao Z."/>
            <person name="Ying F."/>
            <person name="Zhai J."/>
            <person name="Zhou L."/>
            <person name="Zuber A."/>
            <person name="Denarie J."/>
            <person name="Dixon R.A."/>
            <person name="May G.D."/>
            <person name="Schwartz D.C."/>
            <person name="Rogers J."/>
            <person name="Quetier F."/>
            <person name="Town C.D."/>
            <person name="Roe B.A."/>
        </authorList>
    </citation>
    <scope>NUCLEOTIDE SEQUENCE [LARGE SCALE GENOMIC DNA]</scope>
    <source>
        <strain evidence="2">A17</strain>
        <strain evidence="3 4">cv. Jemalong A17</strain>
    </source>
</reference>
<feature type="transmembrane region" description="Helical" evidence="1">
    <location>
        <begin position="20"/>
        <end position="44"/>
    </location>
</feature>
<dbReference type="Proteomes" id="UP000002051">
    <property type="component" value="Unassembled WGS sequence"/>
</dbReference>
<evidence type="ECO:0000313" key="2">
    <source>
        <dbReference type="EMBL" id="AES61133.1"/>
    </source>
</evidence>
<protein>
    <submittedName>
        <fullName evidence="2">Transmembrane protein, putative</fullName>
    </submittedName>
</protein>
<keyword evidence="4" id="KW-1185">Reference proteome</keyword>
<evidence type="ECO:0000256" key="1">
    <source>
        <dbReference type="SAM" id="Phobius"/>
    </source>
</evidence>